<dbReference type="SUPFAM" id="SSF56112">
    <property type="entry name" value="Protein kinase-like (PK-like)"/>
    <property type="match status" value="1"/>
</dbReference>
<accession>E4WVE4</accession>
<sequence>MQLKPKDTIISLDQEIIFGSRPKTVRILKRLNFGSYGSVYKGILTHQSGKKENVILKIEHALVEHPQLQIEHIFYRRIYCCRDQLIRGVPLFHRFLDNRILEYTPQTNDTRYPNLATLGKFNVLVLEELGLNLCHVRKKFAQGIPFACWIDLAAQIFAIMKYLFQQKRVIHRDIKPGNFVLGHPRETDSTRGPDKVFLVDFGLSKTFEQWKENRGMVYMKRVEENTLHIGTKTYMSENVMAGDRPHMRDDLISCCYVLREMVDGCLPWHEEIEAIDDYREWNRALCEIKRRLRGVDIFGRDDNQEPFFTIDIPEEGCQIGQREQPNIEEMQDLFDYCKGLDWDEEPDFQRIEYFISTTKYKKENRIFMTENPWETVLQVMND</sequence>
<dbReference type="Gene3D" id="1.10.510.10">
    <property type="entry name" value="Transferase(Phosphotransferase) domain 1"/>
    <property type="match status" value="1"/>
</dbReference>
<dbReference type="GO" id="GO:0004674">
    <property type="term" value="F:protein serine/threonine kinase activity"/>
    <property type="evidence" value="ECO:0007669"/>
    <property type="project" value="UniProtKB-EC"/>
</dbReference>
<dbReference type="Pfam" id="PF00069">
    <property type="entry name" value="Pkinase"/>
    <property type="match status" value="1"/>
</dbReference>
<dbReference type="InParanoid" id="E4WVE4"/>
<dbReference type="Proteomes" id="UP000001307">
    <property type="component" value="Unassembled WGS sequence"/>
</dbReference>
<protein>
    <recommendedName>
        <fullName evidence="1">non-specific serine/threonine protein kinase</fullName>
        <ecNumber evidence="1">2.7.11.1</ecNumber>
    </recommendedName>
</protein>
<keyword evidence="4" id="KW-1185">Reference proteome</keyword>
<dbReference type="InterPro" id="IPR050235">
    <property type="entry name" value="CK1_Ser-Thr_kinase"/>
</dbReference>
<dbReference type="PANTHER" id="PTHR11909">
    <property type="entry name" value="CASEIN KINASE-RELATED"/>
    <property type="match status" value="1"/>
</dbReference>
<evidence type="ECO:0000256" key="1">
    <source>
        <dbReference type="ARBA" id="ARBA00012513"/>
    </source>
</evidence>
<feature type="domain" description="Protein kinase" evidence="2">
    <location>
        <begin position="25"/>
        <end position="355"/>
    </location>
</feature>
<proteinExistence type="predicted"/>
<dbReference type="PROSITE" id="PS50011">
    <property type="entry name" value="PROTEIN_KINASE_DOM"/>
    <property type="match status" value="1"/>
</dbReference>
<gene>
    <name evidence="3" type="ORF">GSOID_T00008850001</name>
</gene>
<dbReference type="AlphaFoldDB" id="E4WVE4"/>
<evidence type="ECO:0000313" key="3">
    <source>
        <dbReference type="EMBL" id="CBY21097.1"/>
    </source>
</evidence>
<dbReference type="OrthoDB" id="5979581at2759"/>
<evidence type="ECO:0000313" key="4">
    <source>
        <dbReference type="Proteomes" id="UP000001307"/>
    </source>
</evidence>
<dbReference type="GO" id="GO:0005524">
    <property type="term" value="F:ATP binding"/>
    <property type="evidence" value="ECO:0007669"/>
    <property type="project" value="InterPro"/>
</dbReference>
<dbReference type="EC" id="2.7.11.1" evidence="1"/>
<dbReference type="PROSITE" id="PS00108">
    <property type="entry name" value="PROTEIN_KINASE_ST"/>
    <property type="match status" value="1"/>
</dbReference>
<reference evidence="3" key="1">
    <citation type="journal article" date="2010" name="Science">
        <title>Plasticity of animal genome architecture unmasked by rapid evolution of a pelagic tunicate.</title>
        <authorList>
            <person name="Denoeud F."/>
            <person name="Henriet S."/>
            <person name="Mungpakdee S."/>
            <person name="Aury J.M."/>
            <person name="Da Silva C."/>
            <person name="Brinkmann H."/>
            <person name="Mikhaleva J."/>
            <person name="Olsen L.C."/>
            <person name="Jubin C."/>
            <person name="Canestro C."/>
            <person name="Bouquet J.M."/>
            <person name="Danks G."/>
            <person name="Poulain J."/>
            <person name="Campsteijn C."/>
            <person name="Adamski M."/>
            <person name="Cross I."/>
            <person name="Yadetie F."/>
            <person name="Muffato M."/>
            <person name="Louis A."/>
            <person name="Butcher S."/>
            <person name="Tsagkogeorga G."/>
            <person name="Konrad A."/>
            <person name="Singh S."/>
            <person name="Jensen M.F."/>
            <person name="Cong E.H."/>
            <person name="Eikeseth-Otteraa H."/>
            <person name="Noel B."/>
            <person name="Anthouard V."/>
            <person name="Porcel B.M."/>
            <person name="Kachouri-Lafond R."/>
            <person name="Nishino A."/>
            <person name="Ugolini M."/>
            <person name="Chourrout P."/>
            <person name="Nishida H."/>
            <person name="Aasland R."/>
            <person name="Huzurbazar S."/>
            <person name="Westhof E."/>
            <person name="Delsuc F."/>
            <person name="Lehrach H."/>
            <person name="Reinhardt R."/>
            <person name="Weissenbach J."/>
            <person name="Roy S.W."/>
            <person name="Artiguenave F."/>
            <person name="Postlethwait J.H."/>
            <person name="Manak J.R."/>
            <person name="Thompson E.M."/>
            <person name="Jaillon O."/>
            <person name="Du Pasquier L."/>
            <person name="Boudinot P."/>
            <person name="Liberles D.A."/>
            <person name="Volff J.N."/>
            <person name="Philippe H."/>
            <person name="Lenhard B."/>
            <person name="Roest Crollius H."/>
            <person name="Wincker P."/>
            <person name="Chourrout D."/>
        </authorList>
    </citation>
    <scope>NUCLEOTIDE SEQUENCE [LARGE SCALE GENOMIC DNA]</scope>
</reference>
<name>E4WVE4_OIKDI</name>
<dbReference type="InterPro" id="IPR011009">
    <property type="entry name" value="Kinase-like_dom_sf"/>
</dbReference>
<evidence type="ECO:0000259" key="2">
    <source>
        <dbReference type="PROSITE" id="PS50011"/>
    </source>
</evidence>
<dbReference type="InterPro" id="IPR000719">
    <property type="entry name" value="Prot_kinase_dom"/>
</dbReference>
<dbReference type="SMART" id="SM00220">
    <property type="entry name" value="S_TKc"/>
    <property type="match status" value="1"/>
</dbReference>
<dbReference type="EMBL" id="FN653017">
    <property type="protein sequence ID" value="CBY21097.1"/>
    <property type="molecule type" value="Genomic_DNA"/>
</dbReference>
<dbReference type="InterPro" id="IPR008271">
    <property type="entry name" value="Ser/Thr_kinase_AS"/>
</dbReference>
<organism evidence="3">
    <name type="scientific">Oikopleura dioica</name>
    <name type="common">Tunicate</name>
    <dbReference type="NCBI Taxonomy" id="34765"/>
    <lineage>
        <taxon>Eukaryota</taxon>
        <taxon>Metazoa</taxon>
        <taxon>Chordata</taxon>
        <taxon>Tunicata</taxon>
        <taxon>Appendicularia</taxon>
        <taxon>Copelata</taxon>
        <taxon>Oikopleuridae</taxon>
        <taxon>Oikopleura</taxon>
    </lineage>
</organism>